<accession>A0A1I8F7B4</accession>
<organism evidence="2 3">
    <name type="scientific">Macrostomum lignano</name>
    <dbReference type="NCBI Taxonomy" id="282301"/>
    <lineage>
        <taxon>Eukaryota</taxon>
        <taxon>Metazoa</taxon>
        <taxon>Spiralia</taxon>
        <taxon>Lophotrochozoa</taxon>
        <taxon>Platyhelminthes</taxon>
        <taxon>Rhabditophora</taxon>
        <taxon>Macrostomorpha</taxon>
        <taxon>Macrostomida</taxon>
        <taxon>Macrostomidae</taxon>
        <taxon>Macrostomum</taxon>
    </lineage>
</organism>
<evidence type="ECO:0000313" key="2">
    <source>
        <dbReference type="Proteomes" id="UP000095280"/>
    </source>
</evidence>
<proteinExistence type="predicted"/>
<sequence>RQTPRLNGPAAQLAEAAEQASANKLAPHRHRQAPTFLRIMNFPRNSRRRSGPVAGVLLDFAAAQLQVSQVAQSPTIEATSKRTSSSLTNGIPTNLPIPGLLTNLDSVDDCGDDTRRSPPARADDDDWVRLGAVAPHDLRQALRPAAGHPTSRNGDAAVTNDADFSDRQAGSDATTRCSFI</sequence>
<dbReference type="AlphaFoldDB" id="A0A1I8F7B4"/>
<protein>
    <submittedName>
        <fullName evidence="3">Kinesin motor domain-containing protein</fullName>
    </submittedName>
</protein>
<feature type="compositionally biased region" description="Polar residues" evidence="1">
    <location>
        <begin position="171"/>
        <end position="180"/>
    </location>
</feature>
<feature type="region of interest" description="Disordered" evidence="1">
    <location>
        <begin position="143"/>
        <end position="180"/>
    </location>
</feature>
<keyword evidence="2" id="KW-1185">Reference proteome</keyword>
<reference evidence="3" key="1">
    <citation type="submission" date="2016-11" db="UniProtKB">
        <authorList>
            <consortium name="WormBaseParasite"/>
        </authorList>
    </citation>
    <scope>IDENTIFICATION</scope>
</reference>
<name>A0A1I8F7B4_9PLAT</name>
<evidence type="ECO:0000313" key="3">
    <source>
        <dbReference type="WBParaSite" id="maker-unitig_21921-snap-gene-0.4-mRNA-1"/>
    </source>
</evidence>
<evidence type="ECO:0000256" key="1">
    <source>
        <dbReference type="SAM" id="MobiDB-lite"/>
    </source>
</evidence>
<dbReference type="WBParaSite" id="maker-unitig_21921-snap-gene-0.4-mRNA-1">
    <property type="protein sequence ID" value="maker-unitig_21921-snap-gene-0.4-mRNA-1"/>
    <property type="gene ID" value="maker-unitig_21921-snap-gene-0.4"/>
</dbReference>
<dbReference type="Proteomes" id="UP000095280">
    <property type="component" value="Unplaced"/>
</dbReference>
<feature type="region of interest" description="Disordered" evidence="1">
    <location>
        <begin position="106"/>
        <end position="125"/>
    </location>
</feature>